<reference evidence="2" key="1">
    <citation type="journal article" date="2015" name="Nature">
        <title>Complex archaea that bridge the gap between prokaryotes and eukaryotes.</title>
        <authorList>
            <person name="Spang A."/>
            <person name="Saw J.H."/>
            <person name="Jorgensen S.L."/>
            <person name="Zaremba-Niedzwiedzka K."/>
            <person name="Martijn J."/>
            <person name="Lind A.E."/>
            <person name="van Eijk R."/>
            <person name="Schleper C."/>
            <person name="Guy L."/>
            <person name="Ettema T.J."/>
        </authorList>
    </citation>
    <scope>NUCLEOTIDE SEQUENCE</scope>
</reference>
<dbReference type="PANTHER" id="PTHR36566">
    <property type="entry name" value="NICKEL INSERTION PROTEIN-RELATED"/>
    <property type="match status" value="1"/>
</dbReference>
<evidence type="ECO:0000313" key="2">
    <source>
        <dbReference type="EMBL" id="KKL55818.1"/>
    </source>
</evidence>
<feature type="non-terminal residue" evidence="2">
    <location>
        <position position="1"/>
    </location>
</feature>
<proteinExistence type="predicted"/>
<evidence type="ECO:0000256" key="1">
    <source>
        <dbReference type="ARBA" id="ARBA00022596"/>
    </source>
</evidence>
<dbReference type="Pfam" id="PF01969">
    <property type="entry name" value="Ni_insertion"/>
    <property type="match status" value="1"/>
</dbReference>
<dbReference type="InterPro" id="IPR002822">
    <property type="entry name" value="Ni_insertion"/>
</dbReference>
<sequence length="350" mass="39459">TGKTLENALNEFLINSDLSKGARVYAKRVLNSLLQAEAEVHGDLVEKIHLHELSSVDTLIDILGVTETLDKIKFFTNDFKIVCGKIPLGGGMIKTSHGLMAIPAPATIKILEKTNLLTYGGPIESELVTPTGIALLANLNPIFLQYLPEMKILKSIYSTGQKTFKNFSNILRVFYGESKELTSMNLAHHLQKYIEQVSFLETDVDDVSGEIIGNLVDILEKKQVLDIQILPSLTKKNRPSHTIKVLCYPEQIFDLIEMIIHEVGTLGVRFNTISRVCIERKVEKKNIQIDEKIYEVNYKISFIESKKGVELINIKPEYEDLKKISIRSGLSIKKVQLLAQAELKQIYSKY</sequence>
<dbReference type="Gene3D" id="3.30.70.1380">
    <property type="entry name" value="Transcriptional regulatory protein pf0864 domain like"/>
    <property type="match status" value="1"/>
</dbReference>
<name>A0A0F9D290_9ZZZZ</name>
<gene>
    <name evidence="2" type="ORF">LCGC14_2251620</name>
</gene>
<evidence type="ECO:0008006" key="3">
    <source>
        <dbReference type="Google" id="ProtNLM"/>
    </source>
</evidence>
<dbReference type="PANTHER" id="PTHR36566:SF1">
    <property type="entry name" value="PYRIDINIUM-3,5-BISTHIOCARBOXYLIC ACID MONONUCLEOTIDE NICKEL INSERTION PROTEIN"/>
    <property type="match status" value="1"/>
</dbReference>
<keyword evidence="1" id="KW-0533">Nickel</keyword>
<dbReference type="Gene3D" id="3.10.20.300">
    <property type="entry name" value="mk0293 like domain"/>
    <property type="match status" value="1"/>
</dbReference>
<dbReference type="AlphaFoldDB" id="A0A0F9D290"/>
<protein>
    <recommendedName>
        <fullName evidence="3">TIGR00299 family protein</fullName>
    </recommendedName>
</protein>
<accession>A0A0F9D290</accession>
<comment type="caution">
    <text evidence="2">The sequence shown here is derived from an EMBL/GenBank/DDBJ whole genome shotgun (WGS) entry which is preliminary data.</text>
</comment>
<organism evidence="2">
    <name type="scientific">marine sediment metagenome</name>
    <dbReference type="NCBI Taxonomy" id="412755"/>
    <lineage>
        <taxon>unclassified sequences</taxon>
        <taxon>metagenomes</taxon>
        <taxon>ecological metagenomes</taxon>
    </lineage>
</organism>
<dbReference type="EMBL" id="LAZR01030703">
    <property type="protein sequence ID" value="KKL55818.1"/>
    <property type="molecule type" value="Genomic_DNA"/>
</dbReference>